<evidence type="ECO:0000313" key="1">
    <source>
        <dbReference type="EMBL" id="KAK3297466.1"/>
    </source>
</evidence>
<comment type="caution">
    <text evidence="1">The sequence shown here is derived from an EMBL/GenBank/DDBJ whole genome shotgun (WGS) entry which is preliminary data.</text>
</comment>
<dbReference type="RefSeq" id="XP_062660980.1">
    <property type="nucleotide sequence ID" value="XM_062803537.1"/>
</dbReference>
<protein>
    <submittedName>
        <fullName evidence="1">Uncharacterized protein</fullName>
    </submittedName>
</protein>
<accession>A0AAE0LTR4</accession>
<dbReference type="EMBL" id="JAUEPN010000003">
    <property type="protein sequence ID" value="KAK3297466.1"/>
    <property type="molecule type" value="Genomic_DNA"/>
</dbReference>
<name>A0AAE0LTR4_9PEZI</name>
<dbReference type="GeneID" id="87840485"/>
<reference evidence="1" key="1">
    <citation type="journal article" date="2023" name="Mol. Phylogenet. Evol.">
        <title>Genome-scale phylogeny and comparative genomics of the fungal order Sordariales.</title>
        <authorList>
            <person name="Hensen N."/>
            <person name="Bonometti L."/>
            <person name="Westerberg I."/>
            <person name="Brannstrom I.O."/>
            <person name="Guillou S."/>
            <person name="Cros-Aarteil S."/>
            <person name="Calhoun S."/>
            <person name="Haridas S."/>
            <person name="Kuo A."/>
            <person name="Mondo S."/>
            <person name="Pangilinan J."/>
            <person name="Riley R."/>
            <person name="LaButti K."/>
            <person name="Andreopoulos B."/>
            <person name="Lipzen A."/>
            <person name="Chen C."/>
            <person name="Yan M."/>
            <person name="Daum C."/>
            <person name="Ng V."/>
            <person name="Clum A."/>
            <person name="Steindorff A."/>
            <person name="Ohm R.A."/>
            <person name="Martin F."/>
            <person name="Silar P."/>
            <person name="Natvig D.O."/>
            <person name="Lalanne C."/>
            <person name="Gautier V."/>
            <person name="Ament-Velasquez S.L."/>
            <person name="Kruys A."/>
            <person name="Hutchinson M.I."/>
            <person name="Powell A.J."/>
            <person name="Barry K."/>
            <person name="Miller A.N."/>
            <person name="Grigoriev I.V."/>
            <person name="Debuchy R."/>
            <person name="Gladieux P."/>
            <person name="Hiltunen Thoren M."/>
            <person name="Johannesson H."/>
        </authorList>
    </citation>
    <scope>NUCLEOTIDE SEQUENCE</scope>
    <source>
        <strain evidence="1">CBS 168.71</strain>
    </source>
</reference>
<sequence length="177" mass="19097">MLAGAQIATALLRHSAPMSFALQNRDWTPTTTCLPVSLCEKKCPVEVVVSNPVDGVRPQTLSPVSLSPLAQTSTALRSQTAPRGTAAAGIPVAYRAVPKTLITVPQTVGAKDSGVFLSAPTGWISELYFKCLNPHWTSEPFQLGKRRFFRESLGEASRNAPLCMYIHTSKLCTVSRV</sequence>
<organism evidence="1 2">
    <name type="scientific">Chaetomium fimeti</name>
    <dbReference type="NCBI Taxonomy" id="1854472"/>
    <lineage>
        <taxon>Eukaryota</taxon>
        <taxon>Fungi</taxon>
        <taxon>Dikarya</taxon>
        <taxon>Ascomycota</taxon>
        <taxon>Pezizomycotina</taxon>
        <taxon>Sordariomycetes</taxon>
        <taxon>Sordariomycetidae</taxon>
        <taxon>Sordariales</taxon>
        <taxon>Chaetomiaceae</taxon>
        <taxon>Chaetomium</taxon>
    </lineage>
</organism>
<gene>
    <name evidence="1" type="ORF">B0H64DRAFT_392225</name>
</gene>
<evidence type="ECO:0000313" key="2">
    <source>
        <dbReference type="Proteomes" id="UP001278766"/>
    </source>
</evidence>
<dbReference type="AlphaFoldDB" id="A0AAE0LTR4"/>
<proteinExistence type="predicted"/>
<dbReference type="Proteomes" id="UP001278766">
    <property type="component" value="Unassembled WGS sequence"/>
</dbReference>
<reference evidence="1" key="2">
    <citation type="submission" date="2023-06" db="EMBL/GenBank/DDBJ databases">
        <authorList>
            <consortium name="Lawrence Berkeley National Laboratory"/>
            <person name="Haridas S."/>
            <person name="Hensen N."/>
            <person name="Bonometti L."/>
            <person name="Westerberg I."/>
            <person name="Brannstrom I.O."/>
            <person name="Guillou S."/>
            <person name="Cros-Aarteil S."/>
            <person name="Calhoun S."/>
            <person name="Kuo A."/>
            <person name="Mondo S."/>
            <person name="Pangilinan J."/>
            <person name="Riley R."/>
            <person name="Labutti K."/>
            <person name="Andreopoulos B."/>
            <person name="Lipzen A."/>
            <person name="Chen C."/>
            <person name="Yanf M."/>
            <person name="Daum C."/>
            <person name="Ng V."/>
            <person name="Clum A."/>
            <person name="Steindorff A."/>
            <person name="Ohm R."/>
            <person name="Martin F."/>
            <person name="Silar P."/>
            <person name="Natvig D."/>
            <person name="Lalanne C."/>
            <person name="Gautier V."/>
            <person name="Ament-Velasquez S.L."/>
            <person name="Kruys A."/>
            <person name="Hutchinson M.I."/>
            <person name="Powell A.J."/>
            <person name="Barry K."/>
            <person name="Miller A.N."/>
            <person name="Grigoriev I.V."/>
            <person name="Debuchy R."/>
            <person name="Gladieux P."/>
            <person name="Thoren M.H."/>
            <person name="Johannesson H."/>
        </authorList>
    </citation>
    <scope>NUCLEOTIDE SEQUENCE</scope>
    <source>
        <strain evidence="1">CBS 168.71</strain>
    </source>
</reference>
<keyword evidence="2" id="KW-1185">Reference proteome</keyword>